<keyword evidence="2" id="KW-1133">Transmembrane helix</keyword>
<keyword evidence="4" id="KW-1185">Reference proteome</keyword>
<protein>
    <recommendedName>
        <fullName evidence="5">S-adenosyl-L-methionine-dependent methyltransferase</fullName>
    </recommendedName>
</protein>
<evidence type="ECO:0008006" key="5">
    <source>
        <dbReference type="Google" id="ProtNLM"/>
    </source>
</evidence>
<organism evidence="3 4">
    <name type="scientific">Hymenoscyphus albidus</name>
    <dbReference type="NCBI Taxonomy" id="595503"/>
    <lineage>
        <taxon>Eukaryota</taxon>
        <taxon>Fungi</taxon>
        <taxon>Dikarya</taxon>
        <taxon>Ascomycota</taxon>
        <taxon>Pezizomycotina</taxon>
        <taxon>Leotiomycetes</taxon>
        <taxon>Helotiales</taxon>
        <taxon>Helotiaceae</taxon>
        <taxon>Hymenoscyphus</taxon>
    </lineage>
</organism>
<comment type="caution">
    <text evidence="3">The sequence shown here is derived from an EMBL/GenBank/DDBJ whole genome shotgun (WGS) entry which is preliminary data.</text>
</comment>
<reference evidence="3" key="1">
    <citation type="submission" date="2021-07" db="EMBL/GenBank/DDBJ databases">
        <authorList>
            <person name="Durling M."/>
        </authorList>
    </citation>
    <scope>NUCLEOTIDE SEQUENCE</scope>
</reference>
<keyword evidence="2" id="KW-0812">Transmembrane</keyword>
<feature type="region of interest" description="Disordered" evidence="1">
    <location>
        <begin position="79"/>
        <end position="113"/>
    </location>
</feature>
<proteinExistence type="predicted"/>
<dbReference type="InterPro" id="IPR050508">
    <property type="entry name" value="Methyltransf_Superfamily"/>
</dbReference>
<dbReference type="PANTHER" id="PTHR42912:SF83">
    <property type="entry name" value="METHYLTRANSFERASE TYPE 11 DOMAIN-CONTAINING PROTEIN"/>
    <property type="match status" value="1"/>
</dbReference>
<accession>A0A9N9Q7I7</accession>
<evidence type="ECO:0000313" key="4">
    <source>
        <dbReference type="Proteomes" id="UP000701801"/>
    </source>
</evidence>
<evidence type="ECO:0000313" key="3">
    <source>
        <dbReference type="EMBL" id="CAG8982815.1"/>
    </source>
</evidence>
<dbReference type="Proteomes" id="UP000701801">
    <property type="component" value="Unassembled WGS sequence"/>
</dbReference>
<dbReference type="SUPFAM" id="SSF53335">
    <property type="entry name" value="S-adenosyl-L-methionine-dependent methyltransferases"/>
    <property type="match status" value="1"/>
</dbReference>
<name>A0A9N9Q7I7_9HELO</name>
<gene>
    <name evidence="3" type="ORF">HYALB_00001096</name>
</gene>
<sequence length="443" mass="49992">MKWQPHLGSLRRSIDCNIIQSFLVLARGTAACSSMRPSRLRIICNGPGLELTRMWCSRKGLIKHGMYIRSLSGTKATNIVRPSQKVTKARPPPQYRSAPNNQHERSEPPNPQNRETLLKFHRWISIALGGYIAYCFAFPAGQLAFKFATATPSSAEPSAQSDVSSRYDDIAERFDDEVAWSETLMGLTSLRKKLAKKARGDVLEVSIGTGRNLEFYEFDFRKKNLWSAPDNAFTLGYAFIRKHIMGARESEEPKEEVPMVTSFTAVDKSCEMLEIAHQKFGKLFPGVVGVRWIIGDAQEPGKIPPPPKNSNEWSGNKEGKKYDTILQTMGLCSVENPVALLKRLGELVREEEGRILLLEHGRSRWGWLNAIVDALAEGHAKAYGCWWNRDVGKIVEESGLDVVEFKTHWQDGHTVAWIELKKPKTKEVKISEAVKPQSKKGWW</sequence>
<dbReference type="EMBL" id="CAJVRM010000684">
    <property type="protein sequence ID" value="CAG8982815.1"/>
    <property type="molecule type" value="Genomic_DNA"/>
</dbReference>
<feature type="transmembrane region" description="Helical" evidence="2">
    <location>
        <begin position="123"/>
        <end position="145"/>
    </location>
</feature>
<dbReference type="InterPro" id="IPR029063">
    <property type="entry name" value="SAM-dependent_MTases_sf"/>
</dbReference>
<dbReference type="Gene3D" id="3.40.50.150">
    <property type="entry name" value="Vaccinia Virus protein VP39"/>
    <property type="match status" value="1"/>
</dbReference>
<dbReference type="GO" id="GO:0008168">
    <property type="term" value="F:methyltransferase activity"/>
    <property type="evidence" value="ECO:0007669"/>
    <property type="project" value="TreeGrafter"/>
</dbReference>
<dbReference type="AlphaFoldDB" id="A0A9N9Q7I7"/>
<dbReference type="PANTHER" id="PTHR42912">
    <property type="entry name" value="METHYLTRANSFERASE"/>
    <property type="match status" value="1"/>
</dbReference>
<evidence type="ECO:0000256" key="2">
    <source>
        <dbReference type="SAM" id="Phobius"/>
    </source>
</evidence>
<evidence type="ECO:0000256" key="1">
    <source>
        <dbReference type="SAM" id="MobiDB-lite"/>
    </source>
</evidence>
<dbReference type="OrthoDB" id="416496at2759"/>
<keyword evidence="2" id="KW-0472">Membrane</keyword>
<dbReference type="Pfam" id="PF13489">
    <property type="entry name" value="Methyltransf_23"/>
    <property type="match status" value="1"/>
</dbReference>